<reference evidence="2 3" key="1">
    <citation type="submission" date="2019-02" db="EMBL/GenBank/DDBJ databases">
        <title>Opniocepnalus argus genome.</title>
        <authorList>
            <person name="Zhou C."/>
            <person name="Xiao S."/>
        </authorList>
    </citation>
    <scope>NUCLEOTIDE SEQUENCE [LARGE SCALE GENOMIC DNA]</scope>
    <source>
        <strain evidence="2">OARG1902GOOAL</strain>
        <tissue evidence="2">Muscle</tissue>
    </source>
</reference>
<dbReference type="EMBL" id="CM015725">
    <property type="protein sequence ID" value="KAF3698846.1"/>
    <property type="molecule type" value="Genomic_DNA"/>
</dbReference>
<evidence type="ECO:0000313" key="2">
    <source>
        <dbReference type="EMBL" id="KAF3698846.1"/>
    </source>
</evidence>
<dbReference type="Proteomes" id="UP000503349">
    <property type="component" value="Chromosome 14"/>
</dbReference>
<accession>A0A6G1Q9L0</accession>
<feature type="region of interest" description="Disordered" evidence="1">
    <location>
        <begin position="1"/>
        <end position="20"/>
    </location>
</feature>
<keyword evidence="3" id="KW-1185">Reference proteome</keyword>
<dbReference type="AlphaFoldDB" id="A0A6G1Q9L0"/>
<proteinExistence type="predicted"/>
<organism evidence="2 3">
    <name type="scientific">Channa argus</name>
    <name type="common">Northern snakehead</name>
    <name type="synonym">Ophicephalus argus</name>
    <dbReference type="NCBI Taxonomy" id="215402"/>
    <lineage>
        <taxon>Eukaryota</taxon>
        <taxon>Metazoa</taxon>
        <taxon>Chordata</taxon>
        <taxon>Craniata</taxon>
        <taxon>Vertebrata</taxon>
        <taxon>Euteleostomi</taxon>
        <taxon>Actinopterygii</taxon>
        <taxon>Neopterygii</taxon>
        <taxon>Teleostei</taxon>
        <taxon>Neoteleostei</taxon>
        <taxon>Acanthomorphata</taxon>
        <taxon>Anabantaria</taxon>
        <taxon>Anabantiformes</taxon>
        <taxon>Channoidei</taxon>
        <taxon>Channidae</taxon>
        <taxon>Channa</taxon>
    </lineage>
</organism>
<gene>
    <name evidence="2" type="ORF">EXN66_Car014533</name>
</gene>
<sequence length="51" mass="5744">MRRGADGSMHKPPGGELDEGVKTHSLVGYCYSKGKKNRLEGGYMFCFLFRM</sequence>
<protein>
    <submittedName>
        <fullName evidence="2">Uncharacterized protein</fullName>
    </submittedName>
</protein>
<name>A0A6G1Q9L0_CHAAH</name>
<evidence type="ECO:0000313" key="3">
    <source>
        <dbReference type="Proteomes" id="UP000503349"/>
    </source>
</evidence>
<reference evidence="3" key="2">
    <citation type="submission" date="2019-02" db="EMBL/GenBank/DDBJ databases">
        <title>Opniocepnalus argus Var Kimnra genome.</title>
        <authorList>
            <person name="Zhou C."/>
            <person name="Xiao S."/>
        </authorList>
    </citation>
    <scope>NUCLEOTIDE SEQUENCE [LARGE SCALE GENOMIC DNA]</scope>
</reference>
<evidence type="ECO:0000256" key="1">
    <source>
        <dbReference type="SAM" id="MobiDB-lite"/>
    </source>
</evidence>